<keyword evidence="5" id="KW-0238">DNA-binding</keyword>
<dbReference type="InterPro" id="IPR036388">
    <property type="entry name" value="WH-like_DNA-bd_sf"/>
</dbReference>
<dbReference type="InterPro" id="IPR043135">
    <property type="entry name" value="Fur_C"/>
</dbReference>
<dbReference type="AlphaFoldDB" id="B6WA13"/>
<dbReference type="PANTHER" id="PTHR33202:SF8">
    <property type="entry name" value="PEROXIDE-RESPONSIVE REPRESSOR PERR"/>
    <property type="match status" value="1"/>
</dbReference>
<evidence type="ECO:0000256" key="4">
    <source>
        <dbReference type="ARBA" id="ARBA00023015"/>
    </source>
</evidence>
<keyword evidence="2" id="KW-0678">Repressor</keyword>
<reference evidence="9 10" key="2">
    <citation type="submission" date="2008-10" db="EMBL/GenBank/DDBJ databases">
        <title>Draft genome sequence of Anaerococcus hydrogenalis (DSM 7454).</title>
        <authorList>
            <person name="Sudarsanam P."/>
            <person name="Ley R."/>
            <person name="Guruge J."/>
            <person name="Turnbaugh P.J."/>
            <person name="Mahowald M."/>
            <person name="Liep D."/>
            <person name="Gordon J."/>
        </authorList>
    </citation>
    <scope>NUCLEOTIDE SEQUENCE [LARGE SCALE GENOMIC DNA]</scope>
    <source>
        <strain evidence="9 10">DSM 7454</strain>
    </source>
</reference>
<dbReference type="GO" id="GO:0008270">
    <property type="term" value="F:zinc ion binding"/>
    <property type="evidence" value="ECO:0007669"/>
    <property type="project" value="TreeGrafter"/>
</dbReference>
<dbReference type="STRING" id="561177.ANHYDRO_01439"/>
<dbReference type="PANTHER" id="PTHR33202">
    <property type="entry name" value="ZINC UPTAKE REGULATION PROTEIN"/>
    <property type="match status" value="1"/>
</dbReference>
<evidence type="ECO:0000256" key="3">
    <source>
        <dbReference type="ARBA" id="ARBA00022833"/>
    </source>
</evidence>
<keyword evidence="3 7" id="KW-0862">Zinc</keyword>
<dbReference type="GO" id="GO:0000976">
    <property type="term" value="F:transcription cis-regulatory region binding"/>
    <property type="evidence" value="ECO:0007669"/>
    <property type="project" value="TreeGrafter"/>
</dbReference>
<feature type="binding site" evidence="7">
    <location>
        <position position="157"/>
    </location>
    <ligand>
        <name>Zn(2+)</name>
        <dbReference type="ChEBI" id="CHEBI:29105"/>
    </ligand>
</feature>
<dbReference type="Pfam" id="PF01475">
    <property type="entry name" value="FUR"/>
    <property type="match status" value="1"/>
</dbReference>
<dbReference type="InterPro" id="IPR002481">
    <property type="entry name" value="FUR"/>
</dbReference>
<dbReference type="GO" id="GO:1900376">
    <property type="term" value="P:regulation of secondary metabolite biosynthetic process"/>
    <property type="evidence" value="ECO:0007669"/>
    <property type="project" value="TreeGrafter"/>
</dbReference>
<organism evidence="9 10">
    <name type="scientific">Anaerococcus hydrogenalis DSM 7454</name>
    <dbReference type="NCBI Taxonomy" id="561177"/>
    <lineage>
        <taxon>Bacteria</taxon>
        <taxon>Bacillati</taxon>
        <taxon>Bacillota</taxon>
        <taxon>Tissierellia</taxon>
        <taxon>Tissierellales</taxon>
        <taxon>Peptoniphilaceae</taxon>
        <taxon>Anaerococcus</taxon>
    </lineage>
</organism>
<comment type="cofactor">
    <cofactor evidence="8">
        <name>Mn(2+)</name>
        <dbReference type="ChEBI" id="CHEBI:29035"/>
    </cofactor>
    <cofactor evidence="8">
        <name>Fe(2+)</name>
        <dbReference type="ChEBI" id="CHEBI:29033"/>
    </cofactor>
    <text evidence="8">Binds 1 Mn(2+) or Fe(2+) ion per subunit.</text>
</comment>
<keyword evidence="7" id="KW-0479">Metal-binding</keyword>
<protein>
    <submittedName>
        <fullName evidence="9">Transcriptional regulator, Fur family</fullName>
    </submittedName>
</protein>
<dbReference type="GO" id="GO:0045892">
    <property type="term" value="P:negative regulation of DNA-templated transcription"/>
    <property type="evidence" value="ECO:0007669"/>
    <property type="project" value="TreeGrafter"/>
</dbReference>
<evidence type="ECO:0000256" key="2">
    <source>
        <dbReference type="ARBA" id="ARBA00022491"/>
    </source>
</evidence>
<dbReference type="Proteomes" id="UP000005451">
    <property type="component" value="Unassembled WGS sequence"/>
</dbReference>
<keyword evidence="8" id="KW-0408">Iron</keyword>
<comment type="caution">
    <text evidence="9">The sequence shown here is derived from an EMBL/GenBank/DDBJ whole genome shotgun (WGS) entry which is preliminary data.</text>
</comment>
<comment type="similarity">
    <text evidence="1">Belongs to the Fur family.</text>
</comment>
<dbReference type="CDD" id="cd07153">
    <property type="entry name" value="Fur_like"/>
    <property type="match status" value="1"/>
</dbReference>
<name>B6WA13_9FIRM</name>
<dbReference type="SUPFAM" id="SSF46785">
    <property type="entry name" value="Winged helix' DNA-binding domain"/>
    <property type="match status" value="1"/>
</dbReference>
<feature type="binding site" evidence="7">
    <location>
        <position position="154"/>
    </location>
    <ligand>
        <name>Zn(2+)</name>
        <dbReference type="ChEBI" id="CHEBI:29105"/>
    </ligand>
</feature>
<gene>
    <name evidence="9" type="ORF">ANHYDRO_01439</name>
</gene>
<reference evidence="9 10" key="1">
    <citation type="submission" date="2008-09" db="EMBL/GenBank/DDBJ databases">
        <authorList>
            <person name="Fulton L."/>
            <person name="Clifton S."/>
            <person name="Fulton B."/>
            <person name="Xu J."/>
            <person name="Minx P."/>
            <person name="Pepin K.H."/>
            <person name="Johnson M."/>
            <person name="Thiruvilangam P."/>
            <person name="Bhonagiri V."/>
            <person name="Nash W.E."/>
            <person name="Mardis E.R."/>
            <person name="Wilson R.K."/>
        </authorList>
    </citation>
    <scope>NUCLEOTIDE SEQUENCE [LARGE SCALE GENOMIC DNA]</scope>
    <source>
        <strain evidence="9 10">DSM 7454</strain>
    </source>
</reference>
<proteinExistence type="inferred from homology"/>
<dbReference type="GO" id="GO:0003700">
    <property type="term" value="F:DNA-binding transcription factor activity"/>
    <property type="evidence" value="ECO:0007669"/>
    <property type="project" value="InterPro"/>
</dbReference>
<comment type="cofactor">
    <cofactor evidence="7">
        <name>Zn(2+)</name>
        <dbReference type="ChEBI" id="CHEBI:29105"/>
    </cofactor>
    <text evidence="7">Binds 1 zinc ion per subunit.</text>
</comment>
<dbReference type="EMBL" id="ABXA01000036">
    <property type="protein sequence ID" value="EEB35773.1"/>
    <property type="molecule type" value="Genomic_DNA"/>
</dbReference>
<dbReference type="Gene3D" id="3.30.1490.190">
    <property type="match status" value="1"/>
</dbReference>
<evidence type="ECO:0000256" key="6">
    <source>
        <dbReference type="ARBA" id="ARBA00023163"/>
    </source>
</evidence>
<feature type="binding site" evidence="7">
    <location>
        <position position="117"/>
    </location>
    <ligand>
        <name>Zn(2+)</name>
        <dbReference type="ChEBI" id="CHEBI:29105"/>
    </ligand>
</feature>
<feature type="binding site" evidence="7">
    <location>
        <position position="114"/>
    </location>
    <ligand>
        <name>Zn(2+)</name>
        <dbReference type="ChEBI" id="CHEBI:29105"/>
    </ligand>
</feature>
<accession>B6WA13</accession>
<sequence length="163" mass="19197">MQEVLYNCFIFCQYDIINKEVNFLKAADLLRSKNIRVTEKRRIILEKIIENKDPISAEEILEKLKDDKINLDLSTIYRNLNTLEEVDLLLKNTNLDGISYFQLNTNDHKHFITCMSCNKKFILENCPIHEVEEKIEKETGFIIKGHSFEFTGICPDCQKKHKI</sequence>
<keyword evidence="6" id="KW-0804">Transcription</keyword>
<evidence type="ECO:0000256" key="8">
    <source>
        <dbReference type="PIRSR" id="PIRSR602481-2"/>
    </source>
</evidence>
<dbReference type="InterPro" id="IPR036390">
    <property type="entry name" value="WH_DNA-bd_sf"/>
</dbReference>
<dbReference type="Gene3D" id="1.10.10.10">
    <property type="entry name" value="Winged helix-like DNA-binding domain superfamily/Winged helix DNA-binding domain"/>
    <property type="match status" value="1"/>
</dbReference>
<evidence type="ECO:0000256" key="1">
    <source>
        <dbReference type="ARBA" id="ARBA00007957"/>
    </source>
</evidence>
<dbReference type="eggNOG" id="COG0735">
    <property type="taxonomic scope" value="Bacteria"/>
</dbReference>
<evidence type="ECO:0000256" key="7">
    <source>
        <dbReference type="PIRSR" id="PIRSR602481-1"/>
    </source>
</evidence>
<feature type="binding site" evidence="8">
    <location>
        <position position="108"/>
    </location>
    <ligand>
        <name>Fe cation</name>
        <dbReference type="ChEBI" id="CHEBI:24875"/>
    </ligand>
</feature>
<keyword evidence="4" id="KW-0805">Transcription regulation</keyword>
<evidence type="ECO:0000313" key="9">
    <source>
        <dbReference type="EMBL" id="EEB35773.1"/>
    </source>
</evidence>
<evidence type="ECO:0000256" key="5">
    <source>
        <dbReference type="ARBA" id="ARBA00023125"/>
    </source>
</evidence>
<evidence type="ECO:0000313" key="10">
    <source>
        <dbReference type="Proteomes" id="UP000005451"/>
    </source>
</evidence>
<feature type="binding site" evidence="8">
    <location>
        <position position="146"/>
    </location>
    <ligand>
        <name>Fe cation</name>
        <dbReference type="ChEBI" id="CHEBI:24875"/>
    </ligand>
</feature>